<dbReference type="InParanoid" id="A0A5Q0BHP8"/>
<evidence type="ECO:0000313" key="1">
    <source>
        <dbReference type="EMBL" id="QFY41648.1"/>
    </source>
</evidence>
<evidence type="ECO:0000313" key="2">
    <source>
        <dbReference type="Proteomes" id="UP000325755"/>
    </source>
</evidence>
<reference evidence="1 2" key="1">
    <citation type="submission" date="2019-09" db="EMBL/GenBank/DDBJ databases">
        <title>Ecophysiology of the spiral-shaped methanotroph Methylospira mobilis as revealed by the complete genome sequence.</title>
        <authorList>
            <person name="Oshkin I.Y."/>
            <person name="Dedysh S.N."/>
            <person name="Miroshnikov K."/>
            <person name="Danilova O.V."/>
            <person name="Hakobyan A."/>
            <person name="Liesack W."/>
        </authorList>
    </citation>
    <scope>NUCLEOTIDE SEQUENCE [LARGE SCALE GENOMIC DNA]</scope>
    <source>
        <strain evidence="1 2">Shm1</strain>
    </source>
</reference>
<sequence length="81" mass="8836">MSKRIEVKLNMPADQLVTRAQAGAEKNGVDFKGDASSGNFSGKGIEGSYQIDGEQLTIDITKKPMVMPWALIETTVKKFFA</sequence>
<gene>
    <name evidence="1" type="ORF">F6R98_02590</name>
</gene>
<dbReference type="OrthoDB" id="5571321at2"/>
<dbReference type="RefSeq" id="WP_153247632.1">
    <property type="nucleotide sequence ID" value="NZ_CP044205.1"/>
</dbReference>
<dbReference type="EMBL" id="CP044205">
    <property type="protein sequence ID" value="QFY41648.1"/>
    <property type="molecule type" value="Genomic_DNA"/>
</dbReference>
<proteinExistence type="predicted"/>
<dbReference type="AlphaFoldDB" id="A0A5Q0BHP8"/>
<accession>A0A5Q0BHP8</accession>
<keyword evidence="2" id="KW-1185">Reference proteome</keyword>
<dbReference type="Proteomes" id="UP000325755">
    <property type="component" value="Chromosome"/>
</dbReference>
<organism evidence="1 2">
    <name type="scientific">Candidatus Methylospira mobilis</name>
    <dbReference type="NCBI Taxonomy" id="1808979"/>
    <lineage>
        <taxon>Bacteria</taxon>
        <taxon>Pseudomonadati</taxon>
        <taxon>Pseudomonadota</taxon>
        <taxon>Gammaproteobacteria</taxon>
        <taxon>Methylococcales</taxon>
        <taxon>Methylococcaceae</taxon>
        <taxon>Candidatus Methylospira</taxon>
    </lineage>
</organism>
<protein>
    <submittedName>
        <fullName evidence="1">Uncharacterized protein</fullName>
    </submittedName>
</protein>
<dbReference type="KEGG" id="mmob:F6R98_02590"/>
<name>A0A5Q0BHP8_9GAMM</name>